<dbReference type="AlphaFoldDB" id="A0A919MR68"/>
<reference evidence="1" key="1">
    <citation type="submission" date="2021-01" db="EMBL/GenBank/DDBJ databases">
        <title>Whole genome shotgun sequence of Actinoplanes nipponensis NBRC 14063.</title>
        <authorList>
            <person name="Komaki H."/>
            <person name="Tamura T."/>
        </authorList>
    </citation>
    <scope>NUCLEOTIDE SEQUENCE</scope>
    <source>
        <strain evidence="1">NBRC 14063</strain>
    </source>
</reference>
<dbReference type="NCBIfam" id="TIGR04267">
    <property type="entry name" value="mod_HExxH"/>
    <property type="match status" value="1"/>
</dbReference>
<proteinExistence type="predicted"/>
<evidence type="ECO:0000313" key="2">
    <source>
        <dbReference type="Proteomes" id="UP000647172"/>
    </source>
</evidence>
<protein>
    <recommendedName>
        <fullName evidence="3">HEXXH motif-containing protein</fullName>
    </recommendedName>
</protein>
<organism evidence="1 2">
    <name type="scientific">Actinoplanes nipponensis</name>
    <dbReference type="NCBI Taxonomy" id="135950"/>
    <lineage>
        <taxon>Bacteria</taxon>
        <taxon>Bacillati</taxon>
        <taxon>Actinomycetota</taxon>
        <taxon>Actinomycetes</taxon>
        <taxon>Micromonosporales</taxon>
        <taxon>Micromonosporaceae</taxon>
        <taxon>Actinoplanes</taxon>
    </lineage>
</organism>
<dbReference type="EMBL" id="BOMQ01000092">
    <property type="protein sequence ID" value="GIE53917.1"/>
    <property type="molecule type" value="Genomic_DNA"/>
</dbReference>
<evidence type="ECO:0000313" key="1">
    <source>
        <dbReference type="EMBL" id="GIE53917.1"/>
    </source>
</evidence>
<comment type="caution">
    <text evidence="1">The sequence shown here is derived from an EMBL/GenBank/DDBJ whole genome shotgun (WGS) entry which is preliminary data.</text>
</comment>
<accession>A0A919MR68</accession>
<dbReference type="InterPro" id="IPR026337">
    <property type="entry name" value="AKG_HExxH"/>
</dbReference>
<gene>
    <name evidence="1" type="ORF">Ani05nite_74510</name>
</gene>
<keyword evidence="2" id="KW-1185">Reference proteome</keyword>
<name>A0A919MR68_9ACTN</name>
<dbReference type="RefSeq" id="WP_203776363.1">
    <property type="nucleotide sequence ID" value="NZ_BAAAYJ010000090.1"/>
</dbReference>
<evidence type="ECO:0008006" key="3">
    <source>
        <dbReference type="Google" id="ProtNLM"/>
    </source>
</evidence>
<sequence>MVADVLSWRPAAARHRELHDRFAAASRDRFEAMLDRFVRAHIGDRLRSIVGELPEASTTRLVLAPESGRRLHYGPPHDLHFFLTGALAELRRLDPARAPGRPVWTALGDCWFPAEGADGAYHAPRLAPGIPVDTRSPYAALDWAGPTVAYRPEALREVVTAADAALAAARRISPEAHHLVTSSVRVVVARRGPGDAATSFSTERRIGGPAFGNLAGPPADPAGVLDRLLHEAVHSFLYLVERDEPLLRDRAAADRVPVASPWTGRRLHLHSFAHACCVWFALWSFWRRPAAAREFPADRVAALAGRARDGFDRPAMIDALRTAEPFLTPGGRAVAGLVDAIRHGSYD</sequence>
<dbReference type="Proteomes" id="UP000647172">
    <property type="component" value="Unassembled WGS sequence"/>
</dbReference>